<organism evidence="3 4">
    <name type="scientific">Protopolystoma xenopodis</name>
    <dbReference type="NCBI Taxonomy" id="117903"/>
    <lineage>
        <taxon>Eukaryota</taxon>
        <taxon>Metazoa</taxon>
        <taxon>Spiralia</taxon>
        <taxon>Lophotrochozoa</taxon>
        <taxon>Platyhelminthes</taxon>
        <taxon>Monogenea</taxon>
        <taxon>Polyopisthocotylea</taxon>
        <taxon>Polystomatidea</taxon>
        <taxon>Polystomatidae</taxon>
        <taxon>Protopolystoma</taxon>
    </lineage>
</organism>
<sequence length="87" mass="10448">MECVLLFLIFWYPFSYKFVQLGRLDNTNKLREQRALLLVDPEEEFFPEEIEKLTRDVLHNGLSLLVFADWYNVSVMEAIHFFDSNSR</sequence>
<feature type="domain" description="MBTPS1 fourth" evidence="2">
    <location>
        <begin position="31"/>
        <end position="87"/>
    </location>
</feature>
<gene>
    <name evidence="3" type="ORF">PXEA_LOCUS17970</name>
</gene>
<evidence type="ECO:0000313" key="3">
    <source>
        <dbReference type="EMBL" id="VEL24530.1"/>
    </source>
</evidence>
<feature type="chain" id="PRO_5019409252" description="MBTPS1 fourth domain-containing protein" evidence="1">
    <location>
        <begin position="18"/>
        <end position="87"/>
    </location>
</feature>
<evidence type="ECO:0000256" key="1">
    <source>
        <dbReference type="SAM" id="SignalP"/>
    </source>
</evidence>
<dbReference type="Pfam" id="PF23090">
    <property type="entry name" value="MBTPS1_4th"/>
    <property type="match status" value="1"/>
</dbReference>
<dbReference type="AlphaFoldDB" id="A0A448WZX0"/>
<reference evidence="3" key="1">
    <citation type="submission" date="2018-11" db="EMBL/GenBank/DDBJ databases">
        <authorList>
            <consortium name="Pathogen Informatics"/>
        </authorList>
    </citation>
    <scope>NUCLEOTIDE SEQUENCE</scope>
</reference>
<feature type="signal peptide" evidence="1">
    <location>
        <begin position="1"/>
        <end position="17"/>
    </location>
</feature>
<evidence type="ECO:0000313" key="4">
    <source>
        <dbReference type="Proteomes" id="UP000784294"/>
    </source>
</evidence>
<proteinExistence type="predicted"/>
<dbReference type="EMBL" id="CAAALY010068216">
    <property type="protein sequence ID" value="VEL24530.1"/>
    <property type="molecule type" value="Genomic_DNA"/>
</dbReference>
<evidence type="ECO:0000259" key="2">
    <source>
        <dbReference type="Pfam" id="PF23090"/>
    </source>
</evidence>
<keyword evidence="4" id="KW-1185">Reference proteome</keyword>
<keyword evidence="1" id="KW-0732">Signal</keyword>
<accession>A0A448WZX0</accession>
<dbReference type="OrthoDB" id="1740355at2759"/>
<dbReference type="Proteomes" id="UP000784294">
    <property type="component" value="Unassembled WGS sequence"/>
</dbReference>
<name>A0A448WZX0_9PLAT</name>
<dbReference type="InterPro" id="IPR057032">
    <property type="entry name" value="MBTPS1_4th"/>
</dbReference>
<comment type="caution">
    <text evidence="3">The sequence shown here is derived from an EMBL/GenBank/DDBJ whole genome shotgun (WGS) entry which is preliminary data.</text>
</comment>
<protein>
    <recommendedName>
        <fullName evidence="2">MBTPS1 fourth domain-containing protein</fullName>
    </recommendedName>
</protein>